<keyword evidence="2" id="KW-1185">Reference proteome</keyword>
<comment type="caution">
    <text evidence="1">The sequence shown here is derived from an EMBL/GenBank/DDBJ whole genome shotgun (WGS) entry which is preliminary data.</text>
</comment>
<evidence type="ECO:0000313" key="1">
    <source>
        <dbReference type="EMBL" id="CAD8155165.1"/>
    </source>
</evidence>
<gene>
    <name evidence="1" type="ORF">PPENT_87.1.T0260345</name>
</gene>
<name>A0A8S1TQZ6_9CILI</name>
<proteinExistence type="predicted"/>
<sequence length="81" mass="9724">MDKVDLFNFQESLYSLEEQLKNQNDKKKKIKVEIFICEGVYKQLRGYQKLKQQNIQNYFIIPISLKQANLNRLTELNQQSI</sequence>
<evidence type="ECO:0000313" key="2">
    <source>
        <dbReference type="Proteomes" id="UP000689195"/>
    </source>
</evidence>
<reference evidence="1" key="1">
    <citation type="submission" date="2021-01" db="EMBL/GenBank/DDBJ databases">
        <authorList>
            <consortium name="Genoscope - CEA"/>
            <person name="William W."/>
        </authorList>
    </citation>
    <scope>NUCLEOTIDE SEQUENCE</scope>
</reference>
<dbReference type="Proteomes" id="UP000689195">
    <property type="component" value="Unassembled WGS sequence"/>
</dbReference>
<accession>A0A8S1TQZ6</accession>
<protein>
    <submittedName>
        <fullName evidence="1">Uncharacterized protein</fullName>
    </submittedName>
</protein>
<dbReference type="AlphaFoldDB" id="A0A8S1TQZ6"/>
<dbReference type="EMBL" id="CAJJDO010000026">
    <property type="protein sequence ID" value="CAD8155165.1"/>
    <property type="molecule type" value="Genomic_DNA"/>
</dbReference>
<organism evidence="1 2">
    <name type="scientific">Paramecium pentaurelia</name>
    <dbReference type="NCBI Taxonomy" id="43138"/>
    <lineage>
        <taxon>Eukaryota</taxon>
        <taxon>Sar</taxon>
        <taxon>Alveolata</taxon>
        <taxon>Ciliophora</taxon>
        <taxon>Intramacronucleata</taxon>
        <taxon>Oligohymenophorea</taxon>
        <taxon>Peniculida</taxon>
        <taxon>Parameciidae</taxon>
        <taxon>Paramecium</taxon>
    </lineage>
</organism>